<dbReference type="Gene3D" id="1.10.287.470">
    <property type="entry name" value="Helix hairpin bin"/>
    <property type="match status" value="1"/>
</dbReference>
<accession>A0A1G6Z3D2</accession>
<reference evidence="7 8" key="1">
    <citation type="submission" date="2016-10" db="EMBL/GenBank/DDBJ databases">
        <authorList>
            <person name="de Groot N.N."/>
        </authorList>
    </citation>
    <scope>NUCLEOTIDE SEQUENCE [LARGE SCALE GENOMIC DNA]</scope>
    <source>
        <strain evidence="7 8">DSM 22220</strain>
    </source>
</reference>
<keyword evidence="8" id="KW-1185">Reference proteome</keyword>
<evidence type="ECO:0000313" key="8">
    <source>
        <dbReference type="Proteomes" id="UP000199344"/>
    </source>
</evidence>
<dbReference type="PANTHER" id="PTHR30469">
    <property type="entry name" value="MULTIDRUG RESISTANCE PROTEIN MDTA"/>
    <property type="match status" value="1"/>
</dbReference>
<dbReference type="OrthoDB" id="9813967at2"/>
<name>A0A1G6Z3D2_9RHOB</name>
<evidence type="ECO:0000256" key="3">
    <source>
        <dbReference type="ARBA" id="ARBA00022448"/>
    </source>
</evidence>
<dbReference type="Gene3D" id="2.40.420.20">
    <property type="match status" value="1"/>
</dbReference>
<feature type="domain" description="Multidrug resistance protein MdtA-like barrel-sandwich hybrid" evidence="5">
    <location>
        <begin position="59"/>
        <end position="194"/>
    </location>
</feature>
<dbReference type="Pfam" id="PF25917">
    <property type="entry name" value="BSH_RND"/>
    <property type="match status" value="1"/>
</dbReference>
<dbReference type="NCBIfam" id="TIGR01730">
    <property type="entry name" value="RND_mfp"/>
    <property type="match status" value="1"/>
</dbReference>
<dbReference type="InterPro" id="IPR058625">
    <property type="entry name" value="MdtA-like_BSH"/>
</dbReference>
<dbReference type="Proteomes" id="UP000199344">
    <property type="component" value="Unassembled WGS sequence"/>
</dbReference>
<comment type="subcellular location">
    <subcellularLocation>
        <location evidence="1">Cell envelope</location>
    </subcellularLocation>
</comment>
<evidence type="ECO:0000313" key="7">
    <source>
        <dbReference type="EMBL" id="SDD97274.1"/>
    </source>
</evidence>
<evidence type="ECO:0000256" key="2">
    <source>
        <dbReference type="ARBA" id="ARBA00009477"/>
    </source>
</evidence>
<dbReference type="RefSeq" id="WP_090522213.1">
    <property type="nucleotide sequence ID" value="NZ_FNAH01000003.1"/>
</dbReference>
<feature type="compositionally biased region" description="Polar residues" evidence="4">
    <location>
        <begin position="147"/>
        <end position="158"/>
    </location>
</feature>
<dbReference type="Gene3D" id="2.40.30.170">
    <property type="match status" value="1"/>
</dbReference>
<evidence type="ECO:0000259" key="6">
    <source>
        <dbReference type="Pfam" id="PF25967"/>
    </source>
</evidence>
<dbReference type="InterPro" id="IPR058627">
    <property type="entry name" value="MdtA-like_C"/>
</dbReference>
<dbReference type="EMBL" id="FNAH01000003">
    <property type="protein sequence ID" value="SDD97274.1"/>
    <property type="molecule type" value="Genomic_DNA"/>
</dbReference>
<dbReference type="Pfam" id="PF25967">
    <property type="entry name" value="RND-MFP_C"/>
    <property type="match status" value="1"/>
</dbReference>
<dbReference type="InterPro" id="IPR006143">
    <property type="entry name" value="RND_pump_MFP"/>
</dbReference>
<sequence>MIQPRYVLTIGAAAFAAGQATLPGEVRAADAIGVELIELRQDDVGVDLSLTGTLEARESVDLGFRRGGRITEVLVLEGDHFARGEVLARIDPQQSEQSLNAAQASFAAAEAAEQQARLAAERAAAMLERGVGTRAARDTARQALSAAETQTKQAQSALDQARRTVEDTDLTAPFDGVVTARQGEPGQVVGAAQSVLSLAAMSGIEAVFLTPDMAMLDDAMGQPVALRTLDVSAAPMTARVTEIAPLVEASTGSVRLRAEVADAPDDVSLLGAAVSGTIRISEGSAVRIPWTALSSDAGAPAVWLVGEGGRAELREVAIESFENGFVLLESGVAAGDVIVGAGSQRLYPGRQVVAAEIDP</sequence>
<organism evidence="7 8">
    <name type="scientific">Paracoccus isoporae</name>
    <dbReference type="NCBI Taxonomy" id="591205"/>
    <lineage>
        <taxon>Bacteria</taxon>
        <taxon>Pseudomonadati</taxon>
        <taxon>Pseudomonadota</taxon>
        <taxon>Alphaproteobacteria</taxon>
        <taxon>Rhodobacterales</taxon>
        <taxon>Paracoccaceae</taxon>
        <taxon>Paracoccus</taxon>
    </lineage>
</organism>
<dbReference type="AlphaFoldDB" id="A0A1G6Z3D2"/>
<dbReference type="PANTHER" id="PTHR30469:SF38">
    <property type="entry name" value="HLYD FAMILY SECRETION PROTEIN"/>
    <property type="match status" value="1"/>
</dbReference>
<evidence type="ECO:0000256" key="4">
    <source>
        <dbReference type="SAM" id="MobiDB-lite"/>
    </source>
</evidence>
<dbReference type="STRING" id="591205.SAMN05421538_103150"/>
<evidence type="ECO:0000259" key="5">
    <source>
        <dbReference type="Pfam" id="PF25917"/>
    </source>
</evidence>
<feature type="region of interest" description="Disordered" evidence="4">
    <location>
        <begin position="138"/>
        <end position="166"/>
    </location>
</feature>
<comment type="similarity">
    <text evidence="2">Belongs to the membrane fusion protein (MFP) (TC 8.A.1) family.</text>
</comment>
<dbReference type="GO" id="GO:1990281">
    <property type="term" value="C:efflux pump complex"/>
    <property type="evidence" value="ECO:0007669"/>
    <property type="project" value="TreeGrafter"/>
</dbReference>
<evidence type="ECO:0000256" key="1">
    <source>
        <dbReference type="ARBA" id="ARBA00004196"/>
    </source>
</evidence>
<protein>
    <submittedName>
        <fullName evidence="7">RND family efflux transporter, MFP subunit</fullName>
    </submittedName>
</protein>
<proteinExistence type="inferred from homology"/>
<gene>
    <name evidence="7" type="ORF">SAMN05421538_103150</name>
</gene>
<dbReference type="SUPFAM" id="SSF111369">
    <property type="entry name" value="HlyD-like secretion proteins"/>
    <property type="match status" value="1"/>
</dbReference>
<feature type="domain" description="Multidrug resistance protein MdtA-like C-terminal permuted SH3" evidence="6">
    <location>
        <begin position="285"/>
        <end position="344"/>
    </location>
</feature>
<dbReference type="GO" id="GO:0015562">
    <property type="term" value="F:efflux transmembrane transporter activity"/>
    <property type="evidence" value="ECO:0007669"/>
    <property type="project" value="TreeGrafter"/>
</dbReference>
<dbReference type="Gene3D" id="2.40.50.100">
    <property type="match status" value="1"/>
</dbReference>
<keyword evidence="3" id="KW-0813">Transport</keyword>